<dbReference type="AlphaFoldDB" id="A0A5C5X167"/>
<evidence type="ECO:0000256" key="2">
    <source>
        <dbReference type="SAM" id="Phobius"/>
    </source>
</evidence>
<accession>A0A5C5X167</accession>
<comment type="caution">
    <text evidence="3">The sequence shown here is derived from an EMBL/GenBank/DDBJ whole genome shotgun (WGS) entry which is preliminary data.</text>
</comment>
<name>A0A5C5X167_9BACT</name>
<protein>
    <recommendedName>
        <fullName evidence="5">DUF4190 domain-containing protein</fullName>
    </recommendedName>
</protein>
<keyword evidence="2" id="KW-0812">Transmembrane</keyword>
<gene>
    <name evidence="3" type="ORF">CA85_47910</name>
</gene>
<feature type="region of interest" description="Disordered" evidence="1">
    <location>
        <begin position="1"/>
        <end position="36"/>
    </location>
</feature>
<keyword evidence="4" id="KW-1185">Reference proteome</keyword>
<evidence type="ECO:0000313" key="3">
    <source>
        <dbReference type="EMBL" id="TWT55893.1"/>
    </source>
</evidence>
<dbReference type="EMBL" id="SJPK01000021">
    <property type="protein sequence ID" value="TWT55893.1"/>
    <property type="molecule type" value="Genomic_DNA"/>
</dbReference>
<dbReference type="Proteomes" id="UP000318053">
    <property type="component" value="Unassembled WGS sequence"/>
</dbReference>
<evidence type="ECO:0008006" key="5">
    <source>
        <dbReference type="Google" id="ProtNLM"/>
    </source>
</evidence>
<feature type="compositionally biased region" description="Low complexity" evidence="1">
    <location>
        <begin position="17"/>
        <end position="33"/>
    </location>
</feature>
<feature type="compositionally biased region" description="Polar residues" evidence="1">
    <location>
        <begin position="1"/>
        <end position="16"/>
    </location>
</feature>
<feature type="transmembrane region" description="Helical" evidence="2">
    <location>
        <begin position="76"/>
        <end position="95"/>
    </location>
</feature>
<proteinExistence type="predicted"/>
<keyword evidence="2" id="KW-0472">Membrane</keyword>
<reference evidence="3 4" key="1">
    <citation type="submission" date="2019-02" db="EMBL/GenBank/DDBJ databases">
        <title>Deep-cultivation of Planctomycetes and their phenomic and genomic characterization uncovers novel biology.</title>
        <authorList>
            <person name="Wiegand S."/>
            <person name="Jogler M."/>
            <person name="Boedeker C."/>
            <person name="Pinto D."/>
            <person name="Vollmers J."/>
            <person name="Rivas-Marin E."/>
            <person name="Kohn T."/>
            <person name="Peeters S.H."/>
            <person name="Heuer A."/>
            <person name="Rast P."/>
            <person name="Oberbeckmann S."/>
            <person name="Bunk B."/>
            <person name="Jeske O."/>
            <person name="Meyerdierks A."/>
            <person name="Storesund J.E."/>
            <person name="Kallscheuer N."/>
            <person name="Luecker S."/>
            <person name="Lage O.M."/>
            <person name="Pohl T."/>
            <person name="Merkel B.J."/>
            <person name="Hornburger P."/>
            <person name="Mueller R.-W."/>
            <person name="Bruemmer F."/>
            <person name="Labrenz M."/>
            <person name="Spormann A.M."/>
            <person name="Op Den Camp H."/>
            <person name="Overmann J."/>
            <person name="Amann R."/>
            <person name="Jetten M.S.M."/>
            <person name="Mascher T."/>
            <person name="Medema M.H."/>
            <person name="Devos D.P."/>
            <person name="Kaster A.-K."/>
            <person name="Ovreas L."/>
            <person name="Rohde M."/>
            <person name="Galperin M.Y."/>
            <person name="Jogler C."/>
        </authorList>
    </citation>
    <scope>NUCLEOTIDE SEQUENCE [LARGE SCALE GENOMIC DNA]</scope>
    <source>
        <strain evidence="3 4">CA85</strain>
    </source>
</reference>
<sequence length="277" mass="30697">MKDSVEPSTSPGNPVNSSTAESGSSRRAASSRSGLDLPKMGAEVGFQVVSDDDVPPFRASGLICLVLGLLSASAMVAWQMLILPLAAIAFGVFALRKWSGRRPAGTTAAVIGLLLASCFAAGGLTIPLAKHRTMAGQAEYFARQYLELIGRGDTELALELRKQARNRQVESMNLKEAYRRDEVAKTEMEREEEQNMEMDSIQLAGPNIPWELAQTSRVYMHYGQERVETVWIDPTGKIEEKVRVELQWTPDERNGLGNWHVYMLSYYREVIYAPSVL</sequence>
<evidence type="ECO:0000313" key="4">
    <source>
        <dbReference type="Proteomes" id="UP000318053"/>
    </source>
</evidence>
<organism evidence="3 4">
    <name type="scientific">Allorhodopirellula solitaria</name>
    <dbReference type="NCBI Taxonomy" id="2527987"/>
    <lineage>
        <taxon>Bacteria</taxon>
        <taxon>Pseudomonadati</taxon>
        <taxon>Planctomycetota</taxon>
        <taxon>Planctomycetia</taxon>
        <taxon>Pirellulales</taxon>
        <taxon>Pirellulaceae</taxon>
        <taxon>Allorhodopirellula</taxon>
    </lineage>
</organism>
<feature type="transmembrane region" description="Helical" evidence="2">
    <location>
        <begin position="107"/>
        <end position="129"/>
    </location>
</feature>
<keyword evidence="2" id="KW-1133">Transmembrane helix</keyword>
<dbReference type="OrthoDB" id="257484at2"/>
<evidence type="ECO:0000256" key="1">
    <source>
        <dbReference type="SAM" id="MobiDB-lite"/>
    </source>
</evidence>
<dbReference type="RefSeq" id="WP_146393590.1">
    <property type="nucleotide sequence ID" value="NZ_SJPK01000021.1"/>
</dbReference>